<evidence type="ECO:0000259" key="5">
    <source>
        <dbReference type="SMART" id="SM00895"/>
    </source>
</evidence>
<evidence type="ECO:0000256" key="4">
    <source>
        <dbReference type="SAM" id="MobiDB-lite"/>
    </source>
</evidence>
<evidence type="ECO:0000256" key="3">
    <source>
        <dbReference type="ARBA" id="ARBA00023163"/>
    </source>
</evidence>
<feature type="region of interest" description="Disordered" evidence="4">
    <location>
        <begin position="168"/>
        <end position="199"/>
    </location>
</feature>
<protein>
    <submittedName>
        <fullName evidence="6">FCD domain-containing protein</fullName>
    </submittedName>
</protein>
<evidence type="ECO:0000256" key="2">
    <source>
        <dbReference type="ARBA" id="ARBA00023125"/>
    </source>
</evidence>
<accession>A0ABY4XCH5</accession>
<dbReference type="InterPro" id="IPR011711">
    <property type="entry name" value="GntR_C"/>
</dbReference>
<dbReference type="Pfam" id="PF07729">
    <property type="entry name" value="FCD"/>
    <property type="match status" value="1"/>
</dbReference>
<keyword evidence="3" id="KW-0804">Transcription</keyword>
<keyword evidence="1" id="KW-0805">Transcription regulation</keyword>
<keyword evidence="7" id="KW-1185">Reference proteome</keyword>
<dbReference type="EMBL" id="CP084930">
    <property type="protein sequence ID" value="USI74602.1"/>
    <property type="molecule type" value="Genomic_DNA"/>
</dbReference>
<dbReference type="Gene3D" id="1.20.120.530">
    <property type="entry name" value="GntR ligand-binding domain-like"/>
    <property type="match status" value="1"/>
</dbReference>
<gene>
    <name evidence="6" type="ORF">LHA26_14655</name>
</gene>
<evidence type="ECO:0000313" key="6">
    <source>
        <dbReference type="EMBL" id="USI74602.1"/>
    </source>
</evidence>
<evidence type="ECO:0000256" key="1">
    <source>
        <dbReference type="ARBA" id="ARBA00023015"/>
    </source>
</evidence>
<feature type="compositionally biased region" description="Low complexity" evidence="4">
    <location>
        <begin position="170"/>
        <end position="199"/>
    </location>
</feature>
<dbReference type="PANTHER" id="PTHR43537">
    <property type="entry name" value="TRANSCRIPTIONAL REGULATOR, GNTR FAMILY"/>
    <property type="match status" value="1"/>
</dbReference>
<organism evidence="6 7">
    <name type="scientific">Sphingomonas morindae</name>
    <dbReference type="NCBI Taxonomy" id="1541170"/>
    <lineage>
        <taxon>Bacteria</taxon>
        <taxon>Pseudomonadati</taxon>
        <taxon>Pseudomonadota</taxon>
        <taxon>Alphaproteobacteria</taxon>
        <taxon>Sphingomonadales</taxon>
        <taxon>Sphingomonadaceae</taxon>
        <taxon>Sphingomonas</taxon>
    </lineage>
</organism>
<dbReference type="PANTHER" id="PTHR43537:SF5">
    <property type="entry name" value="UXU OPERON TRANSCRIPTIONAL REGULATOR"/>
    <property type="match status" value="1"/>
</dbReference>
<evidence type="ECO:0000313" key="7">
    <source>
        <dbReference type="Proteomes" id="UP001056937"/>
    </source>
</evidence>
<reference evidence="6" key="1">
    <citation type="journal article" date="2022" name="Toxins">
        <title>Genomic Analysis of Sphingopyxis sp. USTB-05 for Biodegrading Cyanobacterial Hepatotoxins.</title>
        <authorList>
            <person name="Liu C."/>
            <person name="Xu Q."/>
            <person name="Zhao Z."/>
            <person name="Zhang H."/>
            <person name="Liu X."/>
            <person name="Yin C."/>
            <person name="Liu Y."/>
            <person name="Yan H."/>
        </authorList>
    </citation>
    <scope>NUCLEOTIDE SEQUENCE</scope>
    <source>
        <strain evidence="6">NBD5</strain>
    </source>
</reference>
<dbReference type="SMART" id="SM00895">
    <property type="entry name" value="FCD"/>
    <property type="match status" value="1"/>
</dbReference>
<dbReference type="SUPFAM" id="SSF48008">
    <property type="entry name" value="GntR ligand-binding domain-like"/>
    <property type="match status" value="1"/>
</dbReference>
<dbReference type="Proteomes" id="UP001056937">
    <property type="component" value="Chromosome 1"/>
</dbReference>
<keyword evidence="2" id="KW-0238">DNA-binding</keyword>
<name>A0ABY4XCH5_9SPHN</name>
<feature type="domain" description="GntR C-terminal" evidence="5">
    <location>
        <begin position="30"/>
        <end position="156"/>
    </location>
</feature>
<proteinExistence type="predicted"/>
<dbReference type="InterPro" id="IPR008920">
    <property type="entry name" value="TF_FadR/GntR_C"/>
</dbReference>
<feature type="region of interest" description="Disordered" evidence="4">
    <location>
        <begin position="1"/>
        <end position="25"/>
    </location>
</feature>
<sequence length="199" mass="21693">MRHGSGAHILGAFPASDPGETEAEPAGPFALLEARQWVEAQVARCAALAATDADRAAIVELAQAYRAAAHDSGREALDARFHQAIARATHNDELALLVEQLWRRKSRNPMWRRLSRRPRDTRYRARWEEDHDAVVAALLRRDAEGAYVAMWSHIEHVKALLAEEEGANTPIARRPAPAPGPDDAAAGAIALRPPGLKGS</sequence>